<dbReference type="Proteomes" id="UP001500630">
    <property type="component" value="Unassembled WGS sequence"/>
</dbReference>
<comment type="similarity">
    <text evidence="3">Belongs to the N(4)/N(6)-methyltransferase family.</text>
</comment>
<dbReference type="Pfam" id="PF01555">
    <property type="entry name" value="N6_N4_Mtase"/>
    <property type="match status" value="1"/>
</dbReference>
<organism evidence="5 6">
    <name type="scientific">Nonomuraea rosea</name>
    <dbReference type="NCBI Taxonomy" id="638574"/>
    <lineage>
        <taxon>Bacteria</taxon>
        <taxon>Bacillati</taxon>
        <taxon>Actinomycetota</taxon>
        <taxon>Actinomycetes</taxon>
        <taxon>Streptosporangiales</taxon>
        <taxon>Streptosporangiaceae</taxon>
        <taxon>Nonomuraea</taxon>
    </lineage>
</organism>
<dbReference type="InterPro" id="IPR001091">
    <property type="entry name" value="RM_Methyltransferase"/>
</dbReference>
<evidence type="ECO:0000313" key="6">
    <source>
        <dbReference type="Proteomes" id="UP001500630"/>
    </source>
</evidence>
<protein>
    <recommendedName>
        <fullName evidence="3">Methyltransferase</fullName>
        <ecNumber evidence="3">2.1.1.-</ecNumber>
    </recommendedName>
</protein>
<comment type="caution">
    <text evidence="5">The sequence shown here is derived from an EMBL/GenBank/DDBJ whole genome shotgun (WGS) entry which is preliminary data.</text>
</comment>
<proteinExistence type="inferred from homology"/>
<dbReference type="EMBL" id="BAABDQ010000006">
    <property type="protein sequence ID" value="GAA3550565.1"/>
    <property type="molecule type" value="Genomic_DNA"/>
</dbReference>
<evidence type="ECO:0000256" key="2">
    <source>
        <dbReference type="ARBA" id="ARBA00022679"/>
    </source>
</evidence>
<keyword evidence="6" id="KW-1185">Reference proteome</keyword>
<dbReference type="SUPFAM" id="SSF53335">
    <property type="entry name" value="S-adenosyl-L-methionine-dependent methyltransferases"/>
    <property type="match status" value="1"/>
</dbReference>
<dbReference type="EC" id="2.1.1.-" evidence="3"/>
<evidence type="ECO:0000256" key="1">
    <source>
        <dbReference type="ARBA" id="ARBA00022603"/>
    </source>
</evidence>
<dbReference type="RefSeq" id="WP_345562690.1">
    <property type="nucleotide sequence ID" value="NZ_BAABDQ010000006.1"/>
</dbReference>
<dbReference type="InterPro" id="IPR002941">
    <property type="entry name" value="DNA_methylase_N4/N6"/>
</dbReference>
<evidence type="ECO:0000313" key="5">
    <source>
        <dbReference type="EMBL" id="GAA3550565.1"/>
    </source>
</evidence>
<name>A0ABP6WHM1_9ACTN</name>
<keyword evidence="2" id="KW-0808">Transferase</keyword>
<dbReference type="InterPro" id="IPR029063">
    <property type="entry name" value="SAM-dependent_MTases_sf"/>
</dbReference>
<dbReference type="Gene3D" id="3.40.50.150">
    <property type="entry name" value="Vaccinia Virus protein VP39"/>
    <property type="match status" value="1"/>
</dbReference>
<dbReference type="PRINTS" id="PR00508">
    <property type="entry name" value="S21N4MTFRASE"/>
</dbReference>
<gene>
    <name evidence="5" type="ORF">GCM10022419_033520</name>
</gene>
<evidence type="ECO:0000259" key="4">
    <source>
        <dbReference type="Pfam" id="PF01555"/>
    </source>
</evidence>
<evidence type="ECO:0000256" key="3">
    <source>
        <dbReference type="RuleBase" id="RU362026"/>
    </source>
</evidence>
<sequence length="325" mass="37183">MGVVDQTITDRYALHLGDCLDVMPAYPDGSIHLSVYSPPFFGLYQYSSSERDLSNSRGYPDFLEHYEYVVREIARLTMPGRITAVHCMDIPKSNSGRGDALMDFPGDIIRLHEQCGWSYAARYHVWKEPLTVRNRTLMKSLAHRTIVDDSSRCGVASADYLLIFRRHGDNPVPIAHPVGLTEYAGERRPPAELLRYRGWEGKQTENRYSHWIWRQYASAFWDDVRLDRVLPYREARDEEDEKHVHPLQLDVIDRTLVLWSNPGERVLTPFAGVGSEVYSAVRAGRYAVGAELKPSYYRQAVKNLAAAAQESLDQQGQFEFDELAP</sequence>
<reference evidence="6" key="1">
    <citation type="journal article" date="2019" name="Int. J. Syst. Evol. Microbiol.">
        <title>The Global Catalogue of Microorganisms (GCM) 10K type strain sequencing project: providing services to taxonomists for standard genome sequencing and annotation.</title>
        <authorList>
            <consortium name="The Broad Institute Genomics Platform"/>
            <consortium name="The Broad Institute Genome Sequencing Center for Infectious Disease"/>
            <person name="Wu L."/>
            <person name="Ma J."/>
        </authorList>
    </citation>
    <scope>NUCLEOTIDE SEQUENCE [LARGE SCALE GENOMIC DNA]</scope>
    <source>
        <strain evidence="6">JCM 17326</strain>
    </source>
</reference>
<feature type="domain" description="DNA methylase N-4/N-6" evidence="4">
    <location>
        <begin position="31"/>
        <end position="302"/>
    </location>
</feature>
<keyword evidence="1" id="KW-0489">Methyltransferase</keyword>
<accession>A0ABP6WHM1</accession>